<organism evidence="29 30">
    <name type="scientific">Paspalum notatum var. saurae</name>
    <dbReference type="NCBI Taxonomy" id="547442"/>
    <lineage>
        <taxon>Eukaryota</taxon>
        <taxon>Viridiplantae</taxon>
        <taxon>Streptophyta</taxon>
        <taxon>Embryophyta</taxon>
        <taxon>Tracheophyta</taxon>
        <taxon>Spermatophyta</taxon>
        <taxon>Magnoliopsida</taxon>
        <taxon>Liliopsida</taxon>
        <taxon>Poales</taxon>
        <taxon>Poaceae</taxon>
        <taxon>PACMAD clade</taxon>
        <taxon>Panicoideae</taxon>
        <taxon>Andropogonodae</taxon>
        <taxon>Paspaleae</taxon>
        <taxon>Paspalinae</taxon>
        <taxon>Paspalum</taxon>
    </lineage>
</organism>
<comment type="catalytic activity">
    <reaction evidence="23">
        <text>a 14alpha-methyl steroid + 3 reduced [NADPH--hemoprotein reductase] + 3 O2 = a Delta(14) steroid + formate + 3 oxidized [NADPH--hemoprotein reductase] + 4 H2O + 4 H(+)</text>
        <dbReference type="Rhea" id="RHEA:54028"/>
        <dbReference type="Rhea" id="RHEA-COMP:11964"/>
        <dbReference type="Rhea" id="RHEA-COMP:11965"/>
        <dbReference type="ChEBI" id="CHEBI:15377"/>
        <dbReference type="ChEBI" id="CHEBI:15378"/>
        <dbReference type="ChEBI" id="CHEBI:15379"/>
        <dbReference type="ChEBI" id="CHEBI:15740"/>
        <dbReference type="ChEBI" id="CHEBI:57618"/>
        <dbReference type="ChEBI" id="CHEBI:58210"/>
        <dbReference type="ChEBI" id="CHEBI:138029"/>
        <dbReference type="ChEBI" id="CHEBI:138031"/>
        <dbReference type="EC" id="1.14.14.154"/>
    </reaction>
</comment>
<evidence type="ECO:0000313" key="29">
    <source>
        <dbReference type="EMBL" id="WVZ90720.1"/>
    </source>
</evidence>
<evidence type="ECO:0000256" key="12">
    <source>
        <dbReference type="ARBA" id="ARBA00023011"/>
    </source>
</evidence>
<dbReference type="FunFam" id="1.10.630.10:FF:000028">
    <property type="entry name" value="Cytochrome p450 51g1"/>
    <property type="match status" value="1"/>
</dbReference>
<evidence type="ECO:0000256" key="4">
    <source>
        <dbReference type="ARBA" id="ARBA00022516"/>
    </source>
</evidence>
<feature type="binding site" description="axial binding residue" evidence="26">
    <location>
        <position position="443"/>
    </location>
    <ligand>
        <name>heme</name>
        <dbReference type="ChEBI" id="CHEBI:30413"/>
    </ligand>
    <ligandPart>
        <name>Fe</name>
        <dbReference type="ChEBI" id="CHEBI:18248"/>
    </ligandPart>
</feature>
<dbReference type="Pfam" id="PF00067">
    <property type="entry name" value="p450"/>
    <property type="match status" value="1"/>
</dbReference>
<dbReference type="GO" id="GO:0016020">
    <property type="term" value="C:membrane"/>
    <property type="evidence" value="ECO:0007669"/>
    <property type="project" value="UniProtKB-SubCell"/>
</dbReference>
<evidence type="ECO:0000256" key="6">
    <source>
        <dbReference type="ARBA" id="ARBA00022617"/>
    </source>
</evidence>
<dbReference type="PROSITE" id="PS00086">
    <property type="entry name" value="CYTOCHROME_P450"/>
    <property type="match status" value="1"/>
</dbReference>
<evidence type="ECO:0000256" key="14">
    <source>
        <dbReference type="ARBA" id="ARBA00023098"/>
    </source>
</evidence>
<evidence type="ECO:0000256" key="23">
    <source>
        <dbReference type="ARBA" id="ARBA00051013"/>
    </source>
</evidence>
<keyword evidence="4" id="KW-0444">Lipid biosynthesis</keyword>
<evidence type="ECO:0000256" key="21">
    <source>
        <dbReference type="ARBA" id="ARBA00042513"/>
    </source>
</evidence>
<evidence type="ECO:0000256" key="8">
    <source>
        <dbReference type="ARBA" id="ARBA00022723"/>
    </source>
</evidence>
<dbReference type="EMBL" id="CP144752">
    <property type="protein sequence ID" value="WVZ90720.1"/>
    <property type="molecule type" value="Genomic_DNA"/>
</dbReference>
<sequence length="497" mass="55793">MDLTTNIGIWVALVVIWIAAAMVTTRRMTRDHPLSDRPHPPVVSGFCLLNPLRVLLTKGVKAMIHEQHRALGSVFTLSFFGVNMTFLVGPEVLDHFFQGPESEISHCNVFEFMVPILGKGVGFGADIATRTEQMRFHNDALKRPKIRNCIGAMLQEVEEYFAKWGQHGTVDLKHEMEQLVLLISSRCLLGKEIREKMLDEAHTLFRDLSGGMSLTSVLFPYAPTPTNRRRDAARAKLAKIFTEIVRSRRGRVQDQEEEEDVLQNLIDSKYKDGRPTTEAEVTGLVIMLLFGANNTTSVTSTWTGACLLRHDHGRWLAAAAEEQRDIAARRRGGGGIDHGALLEMDTLHRCVKEALRMHPVMPVFFRKVHRGFTLRTKDGAEYEIPGGHHLASPALFNHRLPCIYSDPDVYDPDRFGPQRQEDKVAGGGGRFAFTAFGGGRHSCVGEAYAYMQIKVIWSYLLRNFELELVSPFPDTDWSKLVPAPKGNVMVSYKRVAA</sequence>
<keyword evidence="8 26" id="KW-0479">Metal-binding</keyword>
<evidence type="ECO:0000256" key="22">
    <source>
        <dbReference type="ARBA" id="ARBA00042983"/>
    </source>
</evidence>
<dbReference type="Gene3D" id="1.10.630.10">
    <property type="entry name" value="Cytochrome P450"/>
    <property type="match status" value="1"/>
</dbReference>
<dbReference type="PRINTS" id="PR00465">
    <property type="entry name" value="EP450IV"/>
</dbReference>
<dbReference type="PANTHER" id="PTHR24304:SF2">
    <property type="entry name" value="24-HYDROXYCHOLESTEROL 7-ALPHA-HYDROXYLASE"/>
    <property type="match status" value="1"/>
</dbReference>
<evidence type="ECO:0000256" key="24">
    <source>
        <dbReference type="ARBA" id="ARBA00058467"/>
    </source>
</evidence>
<keyword evidence="17" id="KW-0753">Steroid metabolism</keyword>
<protein>
    <recommendedName>
        <fullName evidence="25">Obtusifoliol 14-alpha demethylase</fullName>
        <ecNumber evidence="19">1.14.14.154</ecNumber>
    </recommendedName>
    <alternativeName>
        <fullName evidence="20">CYPLI</fullName>
    </alternativeName>
    <alternativeName>
        <fullName evidence="22">Cytochrome P450 51</fullName>
    </alternativeName>
    <alternativeName>
        <fullName evidence="21">Cytochrome P450-LIA1</fullName>
    </alternativeName>
</protein>
<dbReference type="InterPro" id="IPR036396">
    <property type="entry name" value="Cyt_P450_sf"/>
</dbReference>
<keyword evidence="9" id="KW-0752">Steroid biosynthesis</keyword>
<keyword evidence="16" id="KW-1207">Sterol metabolism</keyword>
<reference evidence="29 30" key="1">
    <citation type="submission" date="2024-02" db="EMBL/GenBank/DDBJ databases">
        <title>High-quality chromosome-scale genome assembly of Pensacola bahiagrass (Paspalum notatum Flugge var. saurae).</title>
        <authorList>
            <person name="Vega J.M."/>
            <person name="Podio M."/>
            <person name="Orjuela J."/>
            <person name="Siena L.A."/>
            <person name="Pessino S.C."/>
            <person name="Combes M.C."/>
            <person name="Mariac C."/>
            <person name="Albertini E."/>
            <person name="Pupilli F."/>
            <person name="Ortiz J.P.A."/>
            <person name="Leblanc O."/>
        </authorList>
    </citation>
    <scope>NUCLEOTIDE SEQUENCE [LARGE SCALE GENOMIC DNA]</scope>
    <source>
        <strain evidence="29">R1</strain>
        <tissue evidence="29">Leaf</tissue>
    </source>
</reference>
<dbReference type="InterPro" id="IPR017972">
    <property type="entry name" value="Cyt_P450_CS"/>
</dbReference>
<feature type="transmembrane region" description="Helical" evidence="28">
    <location>
        <begin position="6"/>
        <end position="25"/>
    </location>
</feature>
<evidence type="ECO:0000256" key="10">
    <source>
        <dbReference type="ARBA" id="ARBA00023002"/>
    </source>
</evidence>
<evidence type="ECO:0000256" key="28">
    <source>
        <dbReference type="SAM" id="Phobius"/>
    </source>
</evidence>
<keyword evidence="10 27" id="KW-0560">Oxidoreductase</keyword>
<comment type="similarity">
    <text evidence="3 27">Belongs to the cytochrome P450 family.</text>
</comment>
<keyword evidence="11 26" id="KW-0408">Iron</keyword>
<dbReference type="EC" id="1.14.14.154" evidence="19"/>
<dbReference type="CDD" id="cd11042">
    <property type="entry name" value="CYP51-like"/>
    <property type="match status" value="1"/>
</dbReference>
<evidence type="ECO:0000256" key="9">
    <source>
        <dbReference type="ARBA" id="ARBA00022955"/>
    </source>
</evidence>
<evidence type="ECO:0000256" key="26">
    <source>
        <dbReference type="PIRSR" id="PIRSR602403-1"/>
    </source>
</evidence>
<dbReference type="PRINTS" id="PR00385">
    <property type="entry name" value="P450"/>
</dbReference>
<evidence type="ECO:0000256" key="20">
    <source>
        <dbReference type="ARBA" id="ARBA00042370"/>
    </source>
</evidence>
<dbReference type="Proteomes" id="UP001341281">
    <property type="component" value="Chromosome 08"/>
</dbReference>
<dbReference type="GO" id="GO:0008168">
    <property type="term" value="F:methyltransferase activity"/>
    <property type="evidence" value="ECO:0007669"/>
    <property type="project" value="UniProtKB-KW"/>
</dbReference>
<keyword evidence="12" id="KW-0756">Sterol biosynthesis</keyword>
<dbReference type="InterPro" id="IPR002403">
    <property type="entry name" value="Cyt_P450_E_grp-IV"/>
</dbReference>
<feature type="transmembrane region" description="Helical" evidence="28">
    <location>
        <begin position="70"/>
        <end position="89"/>
    </location>
</feature>
<keyword evidence="6 26" id="KW-0349">Heme</keyword>
<evidence type="ECO:0000256" key="1">
    <source>
        <dbReference type="ARBA" id="ARBA00001971"/>
    </source>
</evidence>
<evidence type="ECO:0000256" key="11">
    <source>
        <dbReference type="ARBA" id="ARBA00023004"/>
    </source>
</evidence>
<dbReference type="GO" id="GO:0016126">
    <property type="term" value="P:sterol biosynthetic process"/>
    <property type="evidence" value="ECO:0007669"/>
    <property type="project" value="UniProtKB-KW"/>
</dbReference>
<keyword evidence="28" id="KW-1133">Transmembrane helix</keyword>
<keyword evidence="14" id="KW-0443">Lipid metabolism</keyword>
<comment type="function">
    <text evidence="24">Catalyzes the 14-alpha demethylation of obtusifoliol to 4 alpha-methyl-5 alpha-ergosta-8,14,24(28)-trien-3 beta-ol.</text>
</comment>
<dbReference type="PANTHER" id="PTHR24304">
    <property type="entry name" value="CYTOCHROME P450 FAMILY 7"/>
    <property type="match status" value="1"/>
</dbReference>
<evidence type="ECO:0000256" key="18">
    <source>
        <dbReference type="ARBA" id="ARBA00037887"/>
    </source>
</evidence>
<keyword evidence="28" id="KW-0812">Transmembrane</keyword>
<evidence type="ECO:0000256" key="19">
    <source>
        <dbReference type="ARBA" id="ARBA00038974"/>
    </source>
</evidence>
<evidence type="ECO:0000256" key="16">
    <source>
        <dbReference type="ARBA" id="ARBA00023166"/>
    </source>
</evidence>
<evidence type="ECO:0000256" key="5">
    <source>
        <dbReference type="ARBA" id="ARBA00022603"/>
    </source>
</evidence>
<evidence type="ECO:0000256" key="2">
    <source>
        <dbReference type="ARBA" id="ARBA00004167"/>
    </source>
</evidence>
<keyword evidence="5" id="KW-0489">Methyltransferase</keyword>
<evidence type="ECO:0000256" key="27">
    <source>
        <dbReference type="RuleBase" id="RU000461"/>
    </source>
</evidence>
<evidence type="ECO:0000256" key="13">
    <source>
        <dbReference type="ARBA" id="ARBA00023033"/>
    </source>
</evidence>
<dbReference type="InterPro" id="IPR001128">
    <property type="entry name" value="Cyt_P450"/>
</dbReference>
<evidence type="ECO:0000256" key="7">
    <source>
        <dbReference type="ARBA" id="ARBA00022679"/>
    </source>
</evidence>
<dbReference type="GO" id="GO:0008398">
    <property type="term" value="F:sterol 14-demethylase activity"/>
    <property type="evidence" value="ECO:0007669"/>
    <property type="project" value="UniProtKB-EC"/>
</dbReference>
<evidence type="ECO:0000256" key="17">
    <source>
        <dbReference type="ARBA" id="ARBA00023221"/>
    </source>
</evidence>
<name>A0AAQ3UER8_PASNO</name>
<dbReference type="GO" id="GO:0005506">
    <property type="term" value="F:iron ion binding"/>
    <property type="evidence" value="ECO:0007669"/>
    <property type="project" value="InterPro"/>
</dbReference>
<comment type="pathway">
    <text evidence="18">Steroid biosynthesis; zymosterol biosynthesis; zymosterol from lanosterol: step 1/6.</text>
</comment>
<keyword evidence="30" id="KW-1185">Reference proteome</keyword>
<keyword evidence="7" id="KW-0808">Transferase</keyword>
<evidence type="ECO:0000256" key="25">
    <source>
        <dbReference type="ARBA" id="ARBA00072797"/>
    </source>
</evidence>
<dbReference type="GO" id="GO:0020037">
    <property type="term" value="F:heme binding"/>
    <property type="evidence" value="ECO:0007669"/>
    <property type="project" value="InterPro"/>
</dbReference>
<accession>A0AAQ3UER8</accession>
<dbReference type="GO" id="GO:0032259">
    <property type="term" value="P:methylation"/>
    <property type="evidence" value="ECO:0007669"/>
    <property type="project" value="UniProtKB-KW"/>
</dbReference>
<evidence type="ECO:0000256" key="3">
    <source>
        <dbReference type="ARBA" id="ARBA00010617"/>
    </source>
</evidence>
<dbReference type="AlphaFoldDB" id="A0AAQ3UER8"/>
<gene>
    <name evidence="29" type="ORF">U9M48_036999</name>
</gene>
<dbReference type="InterPro" id="IPR050529">
    <property type="entry name" value="CYP450_sterol_14alpha_dmase"/>
</dbReference>
<keyword evidence="13 27" id="KW-0503">Monooxygenase</keyword>
<evidence type="ECO:0000256" key="15">
    <source>
        <dbReference type="ARBA" id="ARBA00023136"/>
    </source>
</evidence>
<comment type="subcellular location">
    <subcellularLocation>
        <location evidence="2">Membrane</location>
        <topology evidence="2">Single-pass membrane protein</topology>
    </subcellularLocation>
</comment>
<proteinExistence type="inferred from homology"/>
<keyword evidence="15 28" id="KW-0472">Membrane</keyword>
<dbReference type="SUPFAM" id="SSF48264">
    <property type="entry name" value="Cytochrome P450"/>
    <property type="match status" value="1"/>
</dbReference>
<evidence type="ECO:0000313" key="30">
    <source>
        <dbReference type="Proteomes" id="UP001341281"/>
    </source>
</evidence>
<comment type="cofactor">
    <cofactor evidence="1 26">
        <name>heme</name>
        <dbReference type="ChEBI" id="CHEBI:30413"/>
    </cofactor>
</comment>